<dbReference type="Proteomes" id="UP001304515">
    <property type="component" value="Chromosome"/>
</dbReference>
<gene>
    <name evidence="3" type="ORF">RN605_06100</name>
    <name evidence="2" type="ORF">RN608_12800</name>
</gene>
<dbReference type="AlphaFoldDB" id="A0AA96EX82"/>
<keyword evidence="1" id="KW-0732">Signal</keyword>
<dbReference type="EMBL" id="CP134890">
    <property type="protein sequence ID" value="WNM22928.1"/>
    <property type="molecule type" value="Genomic_DNA"/>
</dbReference>
<protein>
    <submittedName>
        <fullName evidence="2">Uncharacterized protein</fullName>
    </submittedName>
</protein>
<organism evidence="2">
    <name type="scientific">Flavobacterium capsici</name>
    <dbReference type="NCBI Taxonomy" id="3075618"/>
    <lineage>
        <taxon>Bacteria</taxon>
        <taxon>Pseudomonadati</taxon>
        <taxon>Bacteroidota</taxon>
        <taxon>Flavobacteriia</taxon>
        <taxon>Flavobacteriales</taxon>
        <taxon>Flavobacteriaceae</taxon>
        <taxon>Flavobacterium</taxon>
    </lineage>
</organism>
<accession>A0AA96EX82</accession>
<proteinExistence type="predicted"/>
<name>A0AA96EX82_9FLAO</name>
<reference evidence="2 4" key="1">
    <citation type="submission" date="2023-09" db="EMBL/GenBank/DDBJ databases">
        <title>Flavobacterium sp. a novel bacteria isolate from Pepper rhizosphere.</title>
        <authorList>
            <person name="Peng Y."/>
            <person name="Lee J."/>
        </authorList>
    </citation>
    <scope>NUCLEOTIDE SEQUENCE</scope>
    <source>
        <strain evidence="2">PMR2A8</strain>
        <strain evidence="3 4">PMTSA4</strain>
    </source>
</reference>
<evidence type="ECO:0000313" key="4">
    <source>
        <dbReference type="Proteomes" id="UP001304515"/>
    </source>
</evidence>
<dbReference type="KEGG" id="fcj:RN605_06100"/>
<evidence type="ECO:0000313" key="3">
    <source>
        <dbReference type="EMBL" id="WNM22928.1"/>
    </source>
</evidence>
<evidence type="ECO:0000256" key="1">
    <source>
        <dbReference type="SAM" id="SignalP"/>
    </source>
</evidence>
<accession>A0AA96F4H5</accession>
<sequence length="122" mass="13796">MKKITLVSQTKWILLSAILFSFLSQAKTVLPIETNRIWLNVTGAQGAFSQTLYGYRTGAIDGFDEGVDEAFFYDGAIALASLLGDVRYVIQFKGLSFSIEDVCTIKFFCNKQWHIYICNRSF</sequence>
<dbReference type="RefSeq" id="WP_313323133.1">
    <property type="nucleotide sequence ID" value="NZ_CP134878.1"/>
</dbReference>
<dbReference type="EMBL" id="CP134878">
    <property type="protein sequence ID" value="WNM18878.1"/>
    <property type="molecule type" value="Genomic_DNA"/>
</dbReference>
<feature type="signal peptide" evidence="1">
    <location>
        <begin position="1"/>
        <end position="26"/>
    </location>
</feature>
<feature type="chain" id="PRO_5044705171" evidence="1">
    <location>
        <begin position="27"/>
        <end position="122"/>
    </location>
</feature>
<evidence type="ECO:0000313" key="2">
    <source>
        <dbReference type="EMBL" id="WNM18878.1"/>
    </source>
</evidence>
<keyword evidence="4" id="KW-1185">Reference proteome</keyword>